<sequence>MTTTHHAQLVRSDTDLVRFRLVRAEDVIGISGTGRVAGGVIFPDGTVARRWNTGVASTAVYDSIDDVETIHGHNGASVIELVDGRQPA</sequence>
<dbReference type="Proteomes" id="UP000536624">
    <property type="component" value="Unassembled WGS sequence"/>
</dbReference>
<dbReference type="RefSeq" id="WP_167503119.1">
    <property type="nucleotide sequence ID" value="NZ_JAALLH010000001.1"/>
</dbReference>
<protein>
    <submittedName>
        <fullName evidence="1">Uncharacterized protein</fullName>
    </submittedName>
</protein>
<gene>
    <name evidence="1" type="ORF">SMALB_6079</name>
</gene>
<proteinExistence type="predicted"/>
<evidence type="ECO:0000313" key="2">
    <source>
        <dbReference type="Proteomes" id="UP000536624"/>
    </source>
</evidence>
<reference evidence="1 2" key="1">
    <citation type="submission" date="2020-02" db="EMBL/GenBank/DDBJ databases">
        <title>Streptomyces malaysiensis DSM14702 (JHCC583434, PFL_A843) Genome sequencing and assembly.</title>
        <authorList>
            <person name="Samborskyy M."/>
        </authorList>
    </citation>
    <scope>NUCLEOTIDE SEQUENCE [LARGE SCALE GENOMIC DNA]</scope>
    <source>
        <strain evidence="1 2">DSM 14702</strain>
    </source>
</reference>
<dbReference type="AlphaFoldDB" id="A0A7X6B007"/>
<dbReference type="EMBL" id="JAALLH010000001">
    <property type="protein sequence ID" value="NIY68001.1"/>
    <property type="molecule type" value="Genomic_DNA"/>
</dbReference>
<comment type="caution">
    <text evidence="1">The sequence shown here is derived from an EMBL/GenBank/DDBJ whole genome shotgun (WGS) entry which is preliminary data.</text>
</comment>
<organism evidence="1 2">
    <name type="scientific">Streptomyces malaysiensis</name>
    <dbReference type="NCBI Taxonomy" id="92644"/>
    <lineage>
        <taxon>Bacteria</taxon>
        <taxon>Bacillati</taxon>
        <taxon>Actinomycetota</taxon>
        <taxon>Actinomycetes</taxon>
        <taxon>Kitasatosporales</taxon>
        <taxon>Streptomycetaceae</taxon>
        <taxon>Streptomyces</taxon>
        <taxon>Streptomyces violaceusniger group</taxon>
    </lineage>
</organism>
<evidence type="ECO:0000313" key="1">
    <source>
        <dbReference type="EMBL" id="NIY68001.1"/>
    </source>
</evidence>
<name>A0A7X6B007_STRMQ</name>
<accession>A0A7X6B007</accession>